<reference evidence="2" key="1">
    <citation type="journal article" date="2014" name="Nat. Genet.">
        <title>Genome of the human hookworm Necator americanus.</title>
        <authorList>
            <person name="Tang Y.T."/>
            <person name="Gao X."/>
            <person name="Rosa B.A."/>
            <person name="Abubucker S."/>
            <person name="Hallsworth-Pepin K."/>
            <person name="Martin J."/>
            <person name="Tyagi R."/>
            <person name="Heizer E."/>
            <person name="Zhang X."/>
            <person name="Bhonagiri-Palsikar V."/>
            <person name="Minx P."/>
            <person name="Warren W.C."/>
            <person name="Wang Q."/>
            <person name="Zhan B."/>
            <person name="Hotez P.J."/>
            <person name="Sternberg P.W."/>
            <person name="Dougall A."/>
            <person name="Gaze S.T."/>
            <person name="Mulvenna J."/>
            <person name="Sotillo J."/>
            <person name="Ranganathan S."/>
            <person name="Rabelo E.M."/>
            <person name="Wilson R.K."/>
            <person name="Felgner P.L."/>
            <person name="Bethony J."/>
            <person name="Hawdon J.M."/>
            <person name="Gasser R.B."/>
            <person name="Loukas A."/>
            <person name="Mitreva M."/>
        </authorList>
    </citation>
    <scope>NUCLEOTIDE SEQUENCE [LARGE SCALE GENOMIC DNA]</scope>
</reference>
<accession>W2TE87</accession>
<dbReference type="OrthoDB" id="6097796at2759"/>
<dbReference type="Proteomes" id="UP000053676">
    <property type="component" value="Unassembled WGS sequence"/>
</dbReference>
<protein>
    <submittedName>
        <fullName evidence="1">Uncharacterized protein</fullName>
    </submittedName>
</protein>
<dbReference type="KEGG" id="nai:NECAME_09254"/>
<organism evidence="1 2">
    <name type="scientific">Necator americanus</name>
    <name type="common">Human hookworm</name>
    <dbReference type="NCBI Taxonomy" id="51031"/>
    <lineage>
        <taxon>Eukaryota</taxon>
        <taxon>Metazoa</taxon>
        <taxon>Ecdysozoa</taxon>
        <taxon>Nematoda</taxon>
        <taxon>Chromadorea</taxon>
        <taxon>Rhabditida</taxon>
        <taxon>Rhabditina</taxon>
        <taxon>Rhabditomorpha</taxon>
        <taxon>Strongyloidea</taxon>
        <taxon>Ancylostomatidae</taxon>
        <taxon>Bunostominae</taxon>
        <taxon>Necator</taxon>
    </lineage>
</organism>
<evidence type="ECO:0000313" key="1">
    <source>
        <dbReference type="EMBL" id="ETN80360.1"/>
    </source>
</evidence>
<name>W2TE87_NECAM</name>
<dbReference type="EMBL" id="KI659126">
    <property type="protein sequence ID" value="ETN80360.1"/>
    <property type="molecule type" value="Genomic_DNA"/>
</dbReference>
<proteinExistence type="predicted"/>
<evidence type="ECO:0000313" key="2">
    <source>
        <dbReference type="Proteomes" id="UP000053676"/>
    </source>
</evidence>
<dbReference type="AlphaFoldDB" id="W2TE87"/>
<gene>
    <name evidence="1" type="ORF">NECAME_09254</name>
</gene>
<keyword evidence="2" id="KW-1185">Reference proteome</keyword>
<sequence length="100" mass="11593">MLLDELFPSTYETSVRPGSNDSATVVTIVPNKLVLLYMDQLQETIQFSEEFLLVSDLMNYSFMNLLVEIQEKREYMEFVDMDRSAAVVGYQRYGIQSTMD</sequence>